<protein>
    <submittedName>
        <fullName evidence="3">Uncharacterized protein</fullName>
    </submittedName>
</protein>
<feature type="compositionally biased region" description="Polar residues" evidence="1">
    <location>
        <begin position="21"/>
        <end position="34"/>
    </location>
</feature>
<evidence type="ECO:0000313" key="4">
    <source>
        <dbReference type="Proteomes" id="UP000000759"/>
    </source>
</evidence>
<feature type="region of interest" description="Disordered" evidence="1">
    <location>
        <begin position="1"/>
        <end position="142"/>
    </location>
</feature>
<keyword evidence="2" id="KW-1133">Transmembrane helix</keyword>
<reference evidence="4" key="2">
    <citation type="submission" date="2008-08" db="EMBL/GenBank/DDBJ databases">
        <authorList>
            <consortium name="Diatom Consortium"/>
            <person name="Grigoriev I."/>
            <person name="Grimwood J."/>
            <person name="Kuo A."/>
            <person name="Otillar R.P."/>
            <person name="Salamov A."/>
            <person name="Detter J.C."/>
            <person name="Lindquist E."/>
            <person name="Shapiro H."/>
            <person name="Lucas S."/>
            <person name="Glavina del Rio T."/>
            <person name="Pitluck S."/>
            <person name="Rokhsar D."/>
            <person name="Bowler C."/>
        </authorList>
    </citation>
    <scope>GENOME REANNOTATION</scope>
    <source>
        <strain evidence="4">CCAP 1055/1</strain>
    </source>
</reference>
<dbReference type="InParanoid" id="B7G5D3"/>
<keyword evidence="2" id="KW-0812">Transmembrane</keyword>
<reference evidence="3 4" key="1">
    <citation type="journal article" date="2008" name="Nature">
        <title>The Phaeodactylum genome reveals the evolutionary history of diatom genomes.</title>
        <authorList>
            <person name="Bowler C."/>
            <person name="Allen A.E."/>
            <person name="Badger J.H."/>
            <person name="Grimwood J."/>
            <person name="Jabbari K."/>
            <person name="Kuo A."/>
            <person name="Maheswari U."/>
            <person name="Martens C."/>
            <person name="Maumus F."/>
            <person name="Otillar R.P."/>
            <person name="Rayko E."/>
            <person name="Salamov A."/>
            <person name="Vandepoele K."/>
            <person name="Beszteri B."/>
            <person name="Gruber A."/>
            <person name="Heijde M."/>
            <person name="Katinka M."/>
            <person name="Mock T."/>
            <person name="Valentin K."/>
            <person name="Verret F."/>
            <person name="Berges J.A."/>
            <person name="Brownlee C."/>
            <person name="Cadoret J.P."/>
            <person name="Chiovitti A."/>
            <person name="Choi C.J."/>
            <person name="Coesel S."/>
            <person name="De Martino A."/>
            <person name="Detter J.C."/>
            <person name="Durkin C."/>
            <person name="Falciatore A."/>
            <person name="Fournet J."/>
            <person name="Haruta M."/>
            <person name="Huysman M.J."/>
            <person name="Jenkins B.D."/>
            <person name="Jiroutova K."/>
            <person name="Jorgensen R.E."/>
            <person name="Joubert Y."/>
            <person name="Kaplan A."/>
            <person name="Kroger N."/>
            <person name="Kroth P.G."/>
            <person name="La Roche J."/>
            <person name="Lindquist E."/>
            <person name="Lommer M."/>
            <person name="Martin-Jezequel V."/>
            <person name="Lopez P.J."/>
            <person name="Lucas S."/>
            <person name="Mangogna M."/>
            <person name="McGinnis K."/>
            <person name="Medlin L.K."/>
            <person name="Montsant A."/>
            <person name="Oudot-Le Secq M.P."/>
            <person name="Napoli C."/>
            <person name="Obornik M."/>
            <person name="Parker M.S."/>
            <person name="Petit J.L."/>
            <person name="Porcel B.M."/>
            <person name="Poulsen N."/>
            <person name="Robison M."/>
            <person name="Rychlewski L."/>
            <person name="Rynearson T.A."/>
            <person name="Schmutz J."/>
            <person name="Shapiro H."/>
            <person name="Siaut M."/>
            <person name="Stanley M."/>
            <person name="Sussman M.R."/>
            <person name="Taylor A.R."/>
            <person name="Vardi A."/>
            <person name="von Dassow P."/>
            <person name="Vyverman W."/>
            <person name="Willis A."/>
            <person name="Wyrwicz L.S."/>
            <person name="Rokhsar D.S."/>
            <person name="Weissenbach J."/>
            <person name="Armbrust E.V."/>
            <person name="Green B.R."/>
            <person name="Van de Peer Y."/>
            <person name="Grigoriev I.V."/>
        </authorList>
    </citation>
    <scope>NUCLEOTIDE SEQUENCE [LARGE SCALE GENOMIC DNA]</scope>
    <source>
        <strain evidence="3 4">CCAP 1055/1</strain>
    </source>
</reference>
<dbReference type="Proteomes" id="UP000000759">
    <property type="component" value="Chromosome 15"/>
</dbReference>
<dbReference type="HOGENOM" id="CLU_324035_0_0_1"/>
<feature type="compositionally biased region" description="Basic and acidic residues" evidence="1">
    <location>
        <begin position="7"/>
        <end position="18"/>
    </location>
</feature>
<dbReference type="PaxDb" id="2850-Phatr47924"/>
<name>B7G5D3_PHATC</name>
<feature type="compositionally biased region" description="Polar residues" evidence="1">
    <location>
        <begin position="133"/>
        <end position="142"/>
    </location>
</feature>
<feature type="transmembrane region" description="Helical" evidence="2">
    <location>
        <begin position="226"/>
        <end position="250"/>
    </location>
</feature>
<organism evidence="3 4">
    <name type="scientific">Phaeodactylum tricornutum (strain CCAP 1055/1)</name>
    <dbReference type="NCBI Taxonomy" id="556484"/>
    <lineage>
        <taxon>Eukaryota</taxon>
        <taxon>Sar</taxon>
        <taxon>Stramenopiles</taxon>
        <taxon>Ochrophyta</taxon>
        <taxon>Bacillariophyta</taxon>
        <taxon>Bacillariophyceae</taxon>
        <taxon>Bacillariophycidae</taxon>
        <taxon>Naviculales</taxon>
        <taxon>Phaeodactylaceae</taxon>
        <taxon>Phaeodactylum</taxon>
    </lineage>
</organism>
<dbReference type="AlphaFoldDB" id="B7G5D3"/>
<dbReference type="EMBL" id="CM000617">
    <property type="protein sequence ID" value="EEC46128.1"/>
    <property type="molecule type" value="Genomic_DNA"/>
</dbReference>
<keyword evidence="4" id="KW-1185">Reference proteome</keyword>
<dbReference type="KEGG" id="pti:PHATRDRAFT_47924"/>
<evidence type="ECO:0000256" key="1">
    <source>
        <dbReference type="SAM" id="MobiDB-lite"/>
    </source>
</evidence>
<proteinExistence type="predicted"/>
<evidence type="ECO:0000313" key="3">
    <source>
        <dbReference type="EMBL" id="EEC46128.1"/>
    </source>
</evidence>
<sequence>MAPGQTSEDKTGEEDKKPAASRTTNLTRARSHNLSPPLPDASSNSSFPAYANSDLDRKIAARSSDRTSPGAYREGGTDGGSDEDNRSVANSVGCDSVTEAGTLDSTADEETGLVVSEEVSETDSRADDLRPSASCNRPMTDSTQNNELELVPLPIQQPLAEELRQGVPQSAKSTQEQQRIHAAEERGRESALAHFVEANVEPMPTSSGRDVYWGCKRCWRDRGPCFYFWLGVIVVILALALASALTAALVGEEDSPSSPRPLPVDLDPTGAPSVQNYIDPATCDLAFPLALDTAPTRSVLTIRNSTLFFNSCTENILVQNANWYTLTAEDTPAVQATICEEGEGSSAISTDTILFLDVSVGDCEAKMCVPTVIRLKEASCLVFAWLVESGQAYNLAVFEAEGSPRVPFSLMVETTQSLDNLSCTEARAITIGESVSLDTLESDSYEANELELYTNCDGLQTDTPTRWYKVFGRGFGVTARICSRAALAIEVHTSSSCRNNTAHQCAKVSARKDDTFCTAYSWASGLESEHRVAIAAAQPEQNGGYSVEFLINDSCENALELPELPFSDSGNTRSIVPSFNTKAFVCLLLGDSFYKGVWYRWTASTEGCVTVSAKGANAVPFEERLDPAIAIYQGDCLTTLECVAMNEDASFFQADSEATFDPQVDTTYFVLVFETGGGSGAFEVEIKQSQETCSRSSSKEMCSLCPMGEEVPEKSCLYISEAVSATFVSGDSHCLSVQYRGVQQCGCAASMSVSCNTCPDGSLAPDTNKILPLSNITCGDTQTLPLVGNGSTCDDTALSLAMFCECPGSIPCSMCGENRQLTNPELIITESVSCSSAEGLIQRGLLSEQICDVTTFDNYLTRIYQKQNVVGFCCRGESLQDFQL</sequence>
<dbReference type="GeneID" id="7203119"/>
<gene>
    <name evidence="3" type="ORF">PHATRDRAFT_47924</name>
</gene>
<dbReference type="RefSeq" id="XP_002182227.1">
    <property type="nucleotide sequence ID" value="XM_002182191.1"/>
</dbReference>
<feature type="compositionally biased region" description="Basic and acidic residues" evidence="1">
    <location>
        <begin position="54"/>
        <end position="65"/>
    </location>
</feature>
<accession>B7G5D3</accession>
<keyword evidence="2" id="KW-0472">Membrane</keyword>
<evidence type="ECO:0000256" key="2">
    <source>
        <dbReference type="SAM" id="Phobius"/>
    </source>
</evidence>